<evidence type="ECO:0000256" key="7">
    <source>
        <dbReference type="SAM" id="Phobius"/>
    </source>
</evidence>
<dbReference type="InterPro" id="IPR036259">
    <property type="entry name" value="MFS_trans_sf"/>
</dbReference>
<feature type="domain" description="Major facilitator superfamily (MFS) profile" evidence="8">
    <location>
        <begin position="25"/>
        <end position="470"/>
    </location>
</feature>
<feature type="transmembrane region" description="Helical" evidence="7">
    <location>
        <begin position="150"/>
        <end position="171"/>
    </location>
</feature>
<feature type="transmembrane region" description="Helical" evidence="7">
    <location>
        <begin position="446"/>
        <end position="465"/>
    </location>
</feature>
<dbReference type="Proteomes" id="UP000295124">
    <property type="component" value="Unassembled WGS sequence"/>
</dbReference>
<keyword evidence="6 7" id="KW-0472">Membrane</keyword>
<dbReference type="SUPFAM" id="SSF103473">
    <property type="entry name" value="MFS general substrate transporter"/>
    <property type="match status" value="1"/>
</dbReference>
<dbReference type="InterPro" id="IPR011701">
    <property type="entry name" value="MFS"/>
</dbReference>
<feature type="transmembrane region" description="Helical" evidence="7">
    <location>
        <begin position="415"/>
        <end position="434"/>
    </location>
</feature>
<reference evidence="9 10" key="1">
    <citation type="submission" date="2019-03" db="EMBL/GenBank/DDBJ databases">
        <title>Draft genome sequences of novel Actinobacteria.</title>
        <authorList>
            <person name="Sahin N."/>
            <person name="Ay H."/>
            <person name="Saygin H."/>
        </authorList>
    </citation>
    <scope>NUCLEOTIDE SEQUENCE [LARGE SCALE GENOMIC DNA]</scope>
    <source>
        <strain evidence="9 10">JCM 13523</strain>
    </source>
</reference>
<dbReference type="PANTHER" id="PTHR42718:SF42">
    <property type="entry name" value="EXPORT PROTEIN"/>
    <property type="match status" value="1"/>
</dbReference>
<organism evidence="9 10">
    <name type="scientific">Kribbella antibiotica</name>
    <dbReference type="NCBI Taxonomy" id="190195"/>
    <lineage>
        <taxon>Bacteria</taxon>
        <taxon>Bacillati</taxon>
        <taxon>Actinomycetota</taxon>
        <taxon>Actinomycetes</taxon>
        <taxon>Propionibacteriales</taxon>
        <taxon>Kribbellaceae</taxon>
        <taxon>Kribbella</taxon>
    </lineage>
</organism>
<dbReference type="Gene3D" id="1.20.1250.20">
    <property type="entry name" value="MFS general substrate transporter like domains"/>
    <property type="match status" value="1"/>
</dbReference>
<feature type="transmembrane region" description="Helical" evidence="7">
    <location>
        <begin position="20"/>
        <end position="43"/>
    </location>
</feature>
<dbReference type="CDD" id="cd17321">
    <property type="entry name" value="MFS_MMR_MDR_like"/>
    <property type="match status" value="1"/>
</dbReference>
<evidence type="ECO:0000313" key="9">
    <source>
        <dbReference type="EMBL" id="TDD60479.1"/>
    </source>
</evidence>
<proteinExistence type="predicted"/>
<feature type="transmembrane region" description="Helical" evidence="7">
    <location>
        <begin position="91"/>
        <end position="110"/>
    </location>
</feature>
<dbReference type="Pfam" id="PF07690">
    <property type="entry name" value="MFS_1"/>
    <property type="match status" value="1"/>
</dbReference>
<evidence type="ECO:0000313" key="10">
    <source>
        <dbReference type="Proteomes" id="UP000295124"/>
    </source>
</evidence>
<evidence type="ECO:0000256" key="4">
    <source>
        <dbReference type="ARBA" id="ARBA00022692"/>
    </source>
</evidence>
<feature type="transmembrane region" description="Helical" evidence="7">
    <location>
        <begin position="116"/>
        <end position="138"/>
    </location>
</feature>
<dbReference type="OrthoDB" id="7375466at2"/>
<comment type="caution">
    <text evidence="9">The sequence shown here is derived from an EMBL/GenBank/DDBJ whole genome shotgun (WGS) entry which is preliminary data.</text>
</comment>
<dbReference type="Gene3D" id="1.20.1720.10">
    <property type="entry name" value="Multidrug resistance protein D"/>
    <property type="match status" value="1"/>
</dbReference>
<evidence type="ECO:0000256" key="3">
    <source>
        <dbReference type="ARBA" id="ARBA00022475"/>
    </source>
</evidence>
<evidence type="ECO:0000259" key="8">
    <source>
        <dbReference type="PROSITE" id="PS50850"/>
    </source>
</evidence>
<feature type="transmembrane region" description="Helical" evidence="7">
    <location>
        <begin position="177"/>
        <end position="199"/>
    </location>
</feature>
<feature type="transmembrane region" description="Helical" evidence="7">
    <location>
        <begin position="211"/>
        <end position="229"/>
    </location>
</feature>
<feature type="transmembrane region" description="Helical" evidence="7">
    <location>
        <begin position="63"/>
        <end position="82"/>
    </location>
</feature>
<dbReference type="NCBIfam" id="TIGR00711">
    <property type="entry name" value="efflux_EmrB"/>
    <property type="match status" value="1"/>
</dbReference>
<feature type="transmembrane region" description="Helical" evidence="7">
    <location>
        <begin position="318"/>
        <end position="335"/>
    </location>
</feature>
<dbReference type="EMBL" id="SMKX01000024">
    <property type="protein sequence ID" value="TDD60479.1"/>
    <property type="molecule type" value="Genomic_DNA"/>
</dbReference>
<evidence type="ECO:0000256" key="5">
    <source>
        <dbReference type="ARBA" id="ARBA00022989"/>
    </source>
</evidence>
<gene>
    <name evidence="9" type="ORF">E1263_11185</name>
</gene>
<dbReference type="PROSITE" id="PS50850">
    <property type="entry name" value="MFS"/>
    <property type="match status" value="1"/>
</dbReference>
<accession>A0A4R4ZRF0</accession>
<dbReference type="InterPro" id="IPR020846">
    <property type="entry name" value="MFS_dom"/>
</dbReference>
<keyword evidence="3" id="KW-1003">Cell membrane</keyword>
<feature type="transmembrane region" description="Helical" evidence="7">
    <location>
        <begin position="279"/>
        <end position="298"/>
    </location>
</feature>
<keyword evidence="5 7" id="KW-1133">Transmembrane helix</keyword>
<protein>
    <submittedName>
        <fullName evidence="9">DHA2 family efflux MFS transporter permease subunit</fullName>
    </submittedName>
</protein>
<keyword evidence="4 7" id="KW-0812">Transmembrane</keyword>
<dbReference type="GO" id="GO:0005886">
    <property type="term" value="C:plasma membrane"/>
    <property type="evidence" value="ECO:0007669"/>
    <property type="project" value="UniProtKB-SubCell"/>
</dbReference>
<keyword evidence="2" id="KW-0813">Transport</keyword>
<dbReference type="RefSeq" id="WP_132167161.1">
    <property type="nucleotide sequence ID" value="NZ_SMKX01000024.1"/>
</dbReference>
<dbReference type="GO" id="GO:0022857">
    <property type="term" value="F:transmembrane transporter activity"/>
    <property type="evidence" value="ECO:0007669"/>
    <property type="project" value="InterPro"/>
</dbReference>
<name>A0A4R4ZRF0_9ACTN</name>
<evidence type="ECO:0000256" key="6">
    <source>
        <dbReference type="ARBA" id="ARBA00023136"/>
    </source>
</evidence>
<evidence type="ECO:0000256" key="1">
    <source>
        <dbReference type="ARBA" id="ARBA00004651"/>
    </source>
</evidence>
<dbReference type="PRINTS" id="PR01036">
    <property type="entry name" value="TCRTETB"/>
</dbReference>
<feature type="transmembrane region" description="Helical" evidence="7">
    <location>
        <begin position="372"/>
        <end position="394"/>
    </location>
</feature>
<sequence>MTSTALDGQAPVAAAPGRRYGLGAILAAVGIPTFMVTLDNLVVTNALPVIRTELNASLTDLQWFVNAYTLAFAALLLTAAALGDRLGRRRLFLAGIALFTLASAACALVTEPWMLIGARAIQGVGAAAVMPLALTLLASAVPERQRSAAIGIWGGISGLGVAVGPVVGGAVVEGLNWQWIFWLNVPIGVVAIVLAARVLKESHGIKQRLDLPGLGLASVGVLAIVWGVVNGADDGWTSGGVLTSLIAGVVLLAAFIGWERRTATPMLPLRLYKIRSFSVVNVVWFTFSLGVFGSVFLLSQFFQVVQHYSPLESGIRTMPWTMAPMVVAPIAGLIVDRVGPRVLVTTGQVLLVIALSWMALVTTAEVTFGQFLIPFILGGIGMGLTFAPLAAVMMTEMTDADRGVASGANSTIREIGVAMGIAVLVSVFASAGSYETPDLYVDGLVPAVWTGAAVVAVGAAASLLLPGKRKAVRS</sequence>
<feature type="transmembrane region" description="Helical" evidence="7">
    <location>
        <begin position="342"/>
        <end position="360"/>
    </location>
</feature>
<keyword evidence="10" id="KW-1185">Reference proteome</keyword>
<feature type="transmembrane region" description="Helical" evidence="7">
    <location>
        <begin position="235"/>
        <end position="258"/>
    </location>
</feature>
<comment type="subcellular location">
    <subcellularLocation>
        <location evidence="1">Cell membrane</location>
        <topology evidence="1">Multi-pass membrane protein</topology>
    </subcellularLocation>
</comment>
<dbReference type="PANTHER" id="PTHR42718">
    <property type="entry name" value="MAJOR FACILITATOR SUPERFAMILY MULTIDRUG TRANSPORTER MFSC"/>
    <property type="match status" value="1"/>
</dbReference>
<evidence type="ECO:0000256" key="2">
    <source>
        <dbReference type="ARBA" id="ARBA00022448"/>
    </source>
</evidence>
<dbReference type="AlphaFoldDB" id="A0A4R4ZRF0"/>
<dbReference type="InterPro" id="IPR004638">
    <property type="entry name" value="EmrB-like"/>
</dbReference>